<evidence type="ECO:0000313" key="2">
    <source>
        <dbReference type="EMBL" id="KFJ08051.1"/>
    </source>
</evidence>
<keyword evidence="3" id="KW-1185">Reference proteome</keyword>
<dbReference type="eggNOG" id="ENOG5032IN6">
    <property type="taxonomic scope" value="Bacteria"/>
</dbReference>
<dbReference type="Proteomes" id="UP000029080">
    <property type="component" value="Unassembled WGS sequence"/>
</dbReference>
<reference evidence="2 3" key="1">
    <citation type="submission" date="2014-03" db="EMBL/GenBank/DDBJ databases">
        <title>Genomics of Bifidobacteria.</title>
        <authorList>
            <person name="Ventura M."/>
            <person name="Milani C."/>
            <person name="Lugli G.A."/>
        </authorList>
    </citation>
    <scope>NUCLEOTIDE SEQUENCE [LARGE SCALE GENOMIC DNA]</scope>
    <source>
        <strain evidence="2 3">JCM 13495</strain>
    </source>
</reference>
<gene>
    <name evidence="2" type="ORF">BITS_0364</name>
</gene>
<feature type="region of interest" description="Disordered" evidence="1">
    <location>
        <begin position="134"/>
        <end position="187"/>
    </location>
</feature>
<dbReference type="AlphaFoldDB" id="A0A087EJV0"/>
<name>A0A087EJV0_9BIFI</name>
<accession>A0A087EJV0</accession>
<evidence type="ECO:0000256" key="1">
    <source>
        <dbReference type="SAM" id="MobiDB-lite"/>
    </source>
</evidence>
<organism evidence="2 3">
    <name type="scientific">Bifidobacterium tsurumiense</name>
    <dbReference type="NCBI Taxonomy" id="356829"/>
    <lineage>
        <taxon>Bacteria</taxon>
        <taxon>Bacillati</taxon>
        <taxon>Actinomycetota</taxon>
        <taxon>Actinomycetes</taxon>
        <taxon>Bifidobacteriales</taxon>
        <taxon>Bifidobacteriaceae</taxon>
        <taxon>Bifidobacterium</taxon>
    </lineage>
</organism>
<feature type="compositionally biased region" description="Basic and acidic residues" evidence="1">
    <location>
        <begin position="144"/>
        <end position="160"/>
    </location>
</feature>
<proteinExistence type="predicted"/>
<protein>
    <submittedName>
        <fullName evidence="2">Mobilization protein</fullName>
    </submittedName>
</protein>
<sequence>MGSSSAWLISKILAAQLSNAKRNLETVRERMREMPPDEVRQVREIIRPVHDKALDAENANLFTRGRLRRAAEKTAVERSALLKQAAPWLEDTRIPVTYGEVNTFSANADKTTMVHVLMPYERRIAELETRLAKAKESEAGNVRRGTEPEHNPVKNRKDFKAAFNVTLNKNLEKANTDPERKTPQTRR</sequence>
<dbReference type="EMBL" id="JGZU01000003">
    <property type="protein sequence ID" value="KFJ08051.1"/>
    <property type="molecule type" value="Genomic_DNA"/>
</dbReference>
<comment type="caution">
    <text evidence="2">The sequence shown here is derived from an EMBL/GenBank/DDBJ whole genome shotgun (WGS) entry which is preliminary data.</text>
</comment>
<evidence type="ECO:0000313" key="3">
    <source>
        <dbReference type="Proteomes" id="UP000029080"/>
    </source>
</evidence>
<feature type="compositionally biased region" description="Basic and acidic residues" evidence="1">
    <location>
        <begin position="170"/>
        <end position="187"/>
    </location>
</feature>